<dbReference type="AlphaFoldDB" id="A0A6L5HY80"/>
<dbReference type="EMBL" id="WIVU01000061">
    <property type="protein sequence ID" value="MQU08352.1"/>
    <property type="molecule type" value="Genomic_DNA"/>
</dbReference>
<sequence length="125" mass="14454">MNNIKEVKLLKLSETIAEEVTLLIGDEVVECFASCCPYELEVGRIYSAEISLNLSQSYEVQEVEPTDVRAVKKGRGFSYYLYGYLNDKEFMTFTALFDEDVHYEYPDLNNKFICLEVERIDASFC</sequence>
<dbReference type="RefSeq" id="WP_153375149.1">
    <property type="nucleotide sequence ID" value="NZ_WIVU01000061.1"/>
</dbReference>
<dbReference type="Proteomes" id="UP000478064">
    <property type="component" value="Unassembled WGS sequence"/>
</dbReference>
<organism evidence="1 2">
    <name type="scientific">Pseudomonas helleri</name>
    <dbReference type="NCBI Taxonomy" id="1608996"/>
    <lineage>
        <taxon>Bacteria</taxon>
        <taxon>Pseudomonadati</taxon>
        <taxon>Pseudomonadota</taxon>
        <taxon>Gammaproteobacteria</taxon>
        <taxon>Pseudomonadales</taxon>
        <taxon>Pseudomonadaceae</taxon>
        <taxon>Pseudomonas</taxon>
    </lineage>
</organism>
<name>A0A6L5HY80_9PSED</name>
<gene>
    <name evidence="1" type="ORF">GHO27_22045</name>
</gene>
<reference evidence="1 2" key="1">
    <citation type="submission" date="2019-10" db="EMBL/GenBank/DDBJ databases">
        <title>Evaluation of single-gene subtyping targets for Pseudomonas.</title>
        <authorList>
            <person name="Reichler S.J."/>
            <person name="Orsi R.H."/>
            <person name="Wiedmann M."/>
            <person name="Martin N.H."/>
            <person name="Murphy S.I."/>
        </authorList>
    </citation>
    <scope>NUCLEOTIDE SEQUENCE [LARGE SCALE GENOMIC DNA]</scope>
    <source>
        <strain evidence="1 2">FSL R10-1637</strain>
    </source>
</reference>
<evidence type="ECO:0000313" key="2">
    <source>
        <dbReference type="Proteomes" id="UP000478064"/>
    </source>
</evidence>
<proteinExistence type="predicted"/>
<protein>
    <submittedName>
        <fullName evidence="1">Uncharacterized protein</fullName>
    </submittedName>
</protein>
<evidence type="ECO:0000313" key="1">
    <source>
        <dbReference type="EMBL" id="MQU08352.1"/>
    </source>
</evidence>
<accession>A0A6L5HY80</accession>
<comment type="caution">
    <text evidence="1">The sequence shown here is derived from an EMBL/GenBank/DDBJ whole genome shotgun (WGS) entry which is preliminary data.</text>
</comment>